<feature type="compositionally biased region" description="Polar residues" evidence="1">
    <location>
        <begin position="1"/>
        <end position="10"/>
    </location>
</feature>
<proteinExistence type="predicted"/>
<accession>A0A8T2IFI1</accession>
<dbReference type="Gene3D" id="3.10.20.90">
    <property type="entry name" value="Phosphatidylinositol 3-kinase Catalytic Subunit, Chain A, domain 1"/>
    <property type="match status" value="1"/>
</dbReference>
<dbReference type="InterPro" id="IPR001012">
    <property type="entry name" value="UBX_dom"/>
</dbReference>
<evidence type="ECO:0000256" key="1">
    <source>
        <dbReference type="SAM" id="MobiDB-lite"/>
    </source>
</evidence>
<name>A0A8T2IFI1_9PIPI</name>
<evidence type="ECO:0000313" key="3">
    <source>
        <dbReference type="EMBL" id="KAG8429924.1"/>
    </source>
</evidence>
<reference evidence="3" key="1">
    <citation type="thesis" date="2020" institute="ProQuest LLC" country="789 East Eisenhower Parkway, Ann Arbor, MI, USA">
        <title>Comparative Genomics and Chromosome Evolution.</title>
        <authorList>
            <person name="Mudd A.B."/>
        </authorList>
    </citation>
    <scope>NUCLEOTIDE SEQUENCE</scope>
    <source>
        <strain evidence="3">Female2</strain>
        <tissue evidence="3">Blood</tissue>
    </source>
</reference>
<dbReference type="EMBL" id="JAACNH010001988">
    <property type="protein sequence ID" value="KAG8429924.1"/>
    <property type="molecule type" value="Genomic_DNA"/>
</dbReference>
<evidence type="ECO:0000313" key="4">
    <source>
        <dbReference type="Proteomes" id="UP000812440"/>
    </source>
</evidence>
<feature type="compositionally biased region" description="Polar residues" evidence="1">
    <location>
        <begin position="32"/>
        <end position="64"/>
    </location>
</feature>
<dbReference type="CDD" id="cd17076">
    <property type="entry name" value="UBX_UBXN10"/>
    <property type="match status" value="1"/>
</dbReference>
<feature type="compositionally biased region" description="Basic residues" evidence="1">
    <location>
        <begin position="19"/>
        <end position="31"/>
    </location>
</feature>
<keyword evidence="4" id="KW-1185">Reference proteome</keyword>
<organism evidence="3 4">
    <name type="scientific">Hymenochirus boettgeri</name>
    <name type="common">Congo dwarf clawed frog</name>
    <dbReference type="NCBI Taxonomy" id="247094"/>
    <lineage>
        <taxon>Eukaryota</taxon>
        <taxon>Metazoa</taxon>
        <taxon>Chordata</taxon>
        <taxon>Craniata</taxon>
        <taxon>Vertebrata</taxon>
        <taxon>Euteleostomi</taxon>
        <taxon>Amphibia</taxon>
        <taxon>Batrachia</taxon>
        <taxon>Anura</taxon>
        <taxon>Pipoidea</taxon>
        <taxon>Pipidae</taxon>
        <taxon>Pipinae</taxon>
        <taxon>Hymenochirus</taxon>
    </lineage>
</organism>
<dbReference type="Proteomes" id="UP000812440">
    <property type="component" value="Unassembled WGS sequence"/>
</dbReference>
<feature type="region of interest" description="Disordered" evidence="1">
    <location>
        <begin position="1"/>
        <end position="64"/>
    </location>
</feature>
<feature type="domain" description="UBX" evidence="2">
    <location>
        <begin position="169"/>
        <end position="244"/>
    </location>
</feature>
<dbReference type="InterPro" id="IPR029071">
    <property type="entry name" value="Ubiquitin-like_domsf"/>
</dbReference>
<dbReference type="SUPFAM" id="SSF54236">
    <property type="entry name" value="Ubiquitin-like"/>
    <property type="match status" value="1"/>
</dbReference>
<feature type="compositionally biased region" description="Basic and acidic residues" evidence="1">
    <location>
        <begin position="140"/>
        <end position="152"/>
    </location>
</feature>
<gene>
    <name evidence="3" type="ORF">GDO86_018805</name>
</gene>
<evidence type="ECO:0000259" key="2">
    <source>
        <dbReference type="Pfam" id="PF00789"/>
    </source>
</evidence>
<sequence length="251" mass="28332">MALSPTNLSIPRTGDPHRMHVARPKSAKGRTRTNPQGISHNVETFSNNVPAPSPRVSTSRSGSRINQEEIPQLLHQIPSRPPSSSLNRYRVLPSIRMSGCSDKKDEEELAQQTSAMRLTAGSQERQMKALYRDQGQSLDQSREASQRHDKSLDNPSSLVTLNLQEPSDQEPRLLLAIRTHSGQRFERYFRPTDTLYTVLAVAEEKTGVSCKDCSVETMEVPRRSYQVLSWTLQQCDIHNKSVLCIHQVEMD</sequence>
<protein>
    <recommendedName>
        <fullName evidence="2">UBX domain-containing protein</fullName>
    </recommendedName>
</protein>
<feature type="region of interest" description="Disordered" evidence="1">
    <location>
        <begin position="132"/>
        <end position="165"/>
    </location>
</feature>
<feature type="compositionally biased region" description="Polar residues" evidence="1">
    <location>
        <begin position="153"/>
        <end position="165"/>
    </location>
</feature>
<dbReference type="AlphaFoldDB" id="A0A8T2IFI1"/>
<dbReference type="OrthoDB" id="436606at2759"/>
<dbReference type="Pfam" id="PF00789">
    <property type="entry name" value="UBX"/>
    <property type="match status" value="1"/>
</dbReference>
<comment type="caution">
    <text evidence="3">The sequence shown here is derived from an EMBL/GenBank/DDBJ whole genome shotgun (WGS) entry which is preliminary data.</text>
</comment>